<dbReference type="EMBL" id="CP001087">
    <property type="protein sequence ID" value="ACN16152.1"/>
    <property type="molecule type" value="Genomic_DNA"/>
</dbReference>
<feature type="domain" description="PHP" evidence="10">
    <location>
        <begin position="31"/>
        <end position="233"/>
    </location>
</feature>
<dbReference type="EC" id="3.1.3.15" evidence="3 8"/>
<evidence type="ECO:0000259" key="10">
    <source>
        <dbReference type="Pfam" id="PF02811"/>
    </source>
</evidence>
<dbReference type="PANTHER" id="PTHR21039">
    <property type="entry name" value="HISTIDINOL PHOSPHATASE-RELATED"/>
    <property type="match status" value="1"/>
</dbReference>
<name>C0QKR2_DESAH</name>
<dbReference type="NCBIfam" id="TIGR01856">
    <property type="entry name" value="hisJ_fam"/>
    <property type="match status" value="1"/>
</dbReference>
<protein>
    <recommendedName>
        <fullName evidence="3 8">Histidinol-phosphatase</fullName>
        <shortName evidence="8">HolPase</shortName>
        <ecNumber evidence="3 8">3.1.3.15</ecNumber>
    </recommendedName>
</protein>
<dbReference type="GO" id="GO:0005737">
    <property type="term" value="C:cytoplasm"/>
    <property type="evidence" value="ECO:0007669"/>
    <property type="project" value="TreeGrafter"/>
</dbReference>
<comment type="pathway">
    <text evidence="1 8">Amino-acid biosynthesis; L-histidine biosynthesis; L-histidine from 5-phospho-alpha-D-ribose 1-diphosphate: step 8/9.</text>
</comment>
<gene>
    <name evidence="11" type="primary">hisK</name>
    <name evidence="11" type="ordered locus">HRM2_30690</name>
</gene>
<evidence type="ECO:0000256" key="1">
    <source>
        <dbReference type="ARBA" id="ARBA00004970"/>
    </source>
</evidence>
<dbReference type="Gene3D" id="3.20.20.140">
    <property type="entry name" value="Metal-dependent hydrolases"/>
    <property type="match status" value="1"/>
</dbReference>
<dbReference type="InterPro" id="IPR004013">
    <property type="entry name" value="PHP_dom"/>
</dbReference>
<accession>C0QKR2</accession>
<dbReference type="InterPro" id="IPR016195">
    <property type="entry name" value="Pol/histidinol_Pase-like"/>
</dbReference>
<dbReference type="KEGG" id="dat:HRM2_30690"/>
<evidence type="ECO:0000256" key="9">
    <source>
        <dbReference type="SAM" id="MobiDB-lite"/>
    </source>
</evidence>
<feature type="region of interest" description="Disordered" evidence="9">
    <location>
        <begin position="1"/>
        <end position="24"/>
    </location>
</feature>
<keyword evidence="4 8" id="KW-0028">Amino-acid biosynthesis</keyword>
<evidence type="ECO:0000256" key="7">
    <source>
        <dbReference type="ARBA" id="ARBA00049158"/>
    </source>
</evidence>
<dbReference type="GO" id="GO:0004401">
    <property type="term" value="F:histidinol-phosphatase activity"/>
    <property type="evidence" value="ECO:0007669"/>
    <property type="project" value="UniProtKB-UniRule"/>
</dbReference>
<proteinExistence type="inferred from homology"/>
<keyword evidence="12" id="KW-1185">Reference proteome</keyword>
<dbReference type="AlphaFoldDB" id="C0QKR2"/>
<dbReference type="InterPro" id="IPR010140">
    <property type="entry name" value="Histidinol_P_phosphatase_HisJ"/>
</dbReference>
<evidence type="ECO:0000256" key="6">
    <source>
        <dbReference type="ARBA" id="ARBA00023102"/>
    </source>
</evidence>
<keyword evidence="5 8" id="KW-0378">Hydrolase</keyword>
<evidence type="ECO:0000256" key="2">
    <source>
        <dbReference type="ARBA" id="ARBA00009152"/>
    </source>
</evidence>
<organism evidence="11 12">
    <name type="scientific">Desulforapulum autotrophicum (strain ATCC 43914 / DSM 3382 / VKM B-1955 / HRM2)</name>
    <name type="common">Desulfobacterium autotrophicum</name>
    <dbReference type="NCBI Taxonomy" id="177437"/>
    <lineage>
        <taxon>Bacteria</taxon>
        <taxon>Pseudomonadati</taxon>
        <taxon>Thermodesulfobacteriota</taxon>
        <taxon>Desulfobacteria</taxon>
        <taxon>Desulfobacterales</taxon>
        <taxon>Desulfobacteraceae</taxon>
        <taxon>Desulforapulum</taxon>
    </lineage>
</organism>
<dbReference type="SUPFAM" id="SSF89550">
    <property type="entry name" value="PHP domain-like"/>
    <property type="match status" value="1"/>
</dbReference>
<dbReference type="Pfam" id="PF02811">
    <property type="entry name" value="PHP"/>
    <property type="match status" value="1"/>
</dbReference>
<dbReference type="UniPathway" id="UPA00031">
    <property type="reaction ID" value="UER00013"/>
</dbReference>
<dbReference type="eggNOG" id="COG1387">
    <property type="taxonomic scope" value="Bacteria"/>
</dbReference>
<reference evidence="11 12" key="1">
    <citation type="journal article" date="2009" name="Environ. Microbiol.">
        <title>Genome sequence of Desulfobacterium autotrophicum HRM2, a marine sulfate reducer oxidizing organic carbon completely to carbon dioxide.</title>
        <authorList>
            <person name="Strittmatter A.W."/>
            <person name="Liesegang H."/>
            <person name="Rabus R."/>
            <person name="Decker I."/>
            <person name="Amann J."/>
            <person name="Andres S."/>
            <person name="Henne A."/>
            <person name="Fricke W.F."/>
            <person name="Martinez-Arias R."/>
            <person name="Bartels D."/>
            <person name="Goesmann A."/>
            <person name="Krause L."/>
            <person name="Puehler A."/>
            <person name="Klenk H.P."/>
            <person name="Richter M."/>
            <person name="Schuler M."/>
            <person name="Gloeckner F.O."/>
            <person name="Meyerdierks A."/>
            <person name="Gottschalk G."/>
            <person name="Amann R."/>
        </authorList>
    </citation>
    <scope>NUCLEOTIDE SEQUENCE [LARGE SCALE GENOMIC DNA]</scope>
    <source>
        <strain evidence="12">ATCC 43914 / DSM 3382 / HRM2</strain>
    </source>
</reference>
<dbReference type="CDD" id="cd12110">
    <property type="entry name" value="PHP_HisPPase_Hisj_like"/>
    <property type="match status" value="1"/>
</dbReference>
<evidence type="ECO:0000256" key="3">
    <source>
        <dbReference type="ARBA" id="ARBA00013085"/>
    </source>
</evidence>
<dbReference type="HOGENOM" id="CLU_054611_0_1_7"/>
<keyword evidence="6 8" id="KW-0368">Histidine biosynthesis</keyword>
<evidence type="ECO:0000313" key="12">
    <source>
        <dbReference type="Proteomes" id="UP000000442"/>
    </source>
</evidence>
<evidence type="ECO:0000313" key="11">
    <source>
        <dbReference type="EMBL" id="ACN16152.1"/>
    </source>
</evidence>
<dbReference type="PANTHER" id="PTHR21039:SF0">
    <property type="entry name" value="HISTIDINOL-PHOSPHATASE"/>
    <property type="match status" value="1"/>
</dbReference>
<evidence type="ECO:0000256" key="4">
    <source>
        <dbReference type="ARBA" id="ARBA00022605"/>
    </source>
</evidence>
<dbReference type="GO" id="GO:0000105">
    <property type="term" value="P:L-histidine biosynthetic process"/>
    <property type="evidence" value="ECO:0007669"/>
    <property type="project" value="UniProtKB-UniRule"/>
</dbReference>
<comment type="similarity">
    <text evidence="2 8">Belongs to the PHP hydrolase family. HisK subfamily.</text>
</comment>
<comment type="catalytic activity">
    <reaction evidence="7 8">
        <text>L-histidinol phosphate + H2O = L-histidinol + phosphate</text>
        <dbReference type="Rhea" id="RHEA:14465"/>
        <dbReference type="ChEBI" id="CHEBI:15377"/>
        <dbReference type="ChEBI" id="CHEBI:43474"/>
        <dbReference type="ChEBI" id="CHEBI:57699"/>
        <dbReference type="ChEBI" id="CHEBI:57980"/>
        <dbReference type="EC" id="3.1.3.15"/>
    </reaction>
</comment>
<sequence>MKMNNTRTGINHEPTKKKPSHPCRVSVHGGHSGQFCLHARDRLEDMVKRYVELGFTWVGITEHLPAWGEKVMYPDEVAAQLTPDQMLITFGAYILECNRLKKKYRSSIKIFTAFEIETCSGYGTYVPQMVSRFKPDYIVGSVHHVNDQGFDFSKDQYLETATGLGGIDTLYEQYFDLQYEMFRTINPAVAGHFDLIRIFDDNYGSRLKKPAIWQKIVRNLGYIKQQDIVMDYNLRALTKGAVEPYIAAPILELARAMEIRVVPGDDSHGVRDIGQHIDPAIDTLSTLGFTTPFHPPRLYSWETQEKE</sequence>
<evidence type="ECO:0000256" key="8">
    <source>
        <dbReference type="RuleBase" id="RU366003"/>
    </source>
</evidence>
<dbReference type="STRING" id="177437.HRM2_30690"/>
<evidence type="ECO:0000256" key="5">
    <source>
        <dbReference type="ARBA" id="ARBA00022801"/>
    </source>
</evidence>
<dbReference type="Proteomes" id="UP000000442">
    <property type="component" value="Chromosome"/>
</dbReference>